<feature type="domain" description="ApeI dehydratase-like" evidence="1">
    <location>
        <begin position="21"/>
        <end position="106"/>
    </location>
</feature>
<dbReference type="EMBL" id="JAINZZ010000122">
    <property type="protein sequence ID" value="MBY8883170.1"/>
    <property type="molecule type" value="Genomic_DNA"/>
</dbReference>
<reference evidence="2 3" key="1">
    <citation type="submission" date="2021-08" db="EMBL/GenBank/DDBJ databases">
        <title>WGS of actinomycetes from Thailand.</title>
        <authorList>
            <person name="Thawai C."/>
        </authorList>
    </citation>
    <scope>NUCLEOTIDE SEQUENCE [LARGE SCALE GENOMIC DNA]</scope>
    <source>
        <strain evidence="2 3">PLK6-54</strain>
    </source>
</reference>
<sequence length="129" mass="13362">MVSPVRGAVLVVRPGSTDPDAPQARAEVRIDASEPVFEGHYPEFPIFPGVCVVECVHRSALATAPSGADLTLAALDSARFVGAVFPGDVLGIDITWKAVDDRLRCEAVASTGRGTAAKVRLSYAVGASA</sequence>
<name>A0ABS7QLB9_9ACTN</name>
<dbReference type="SUPFAM" id="SSF54637">
    <property type="entry name" value="Thioesterase/thiol ester dehydrase-isomerase"/>
    <property type="match status" value="1"/>
</dbReference>
<dbReference type="InterPro" id="IPR054545">
    <property type="entry name" value="ApeI-like"/>
</dbReference>
<comment type="caution">
    <text evidence="2">The sequence shown here is derived from an EMBL/GenBank/DDBJ whole genome shotgun (WGS) entry which is preliminary data.</text>
</comment>
<evidence type="ECO:0000313" key="2">
    <source>
        <dbReference type="EMBL" id="MBY8883170.1"/>
    </source>
</evidence>
<dbReference type="Gene3D" id="3.10.129.10">
    <property type="entry name" value="Hotdog Thioesterase"/>
    <property type="match status" value="1"/>
</dbReference>
<evidence type="ECO:0000259" key="1">
    <source>
        <dbReference type="Pfam" id="PF22818"/>
    </source>
</evidence>
<proteinExistence type="predicted"/>
<dbReference type="Pfam" id="PF22818">
    <property type="entry name" value="ApeI-like"/>
    <property type="match status" value="1"/>
</dbReference>
<accession>A0ABS7QLB9</accession>
<keyword evidence="3" id="KW-1185">Reference proteome</keyword>
<dbReference type="InterPro" id="IPR029069">
    <property type="entry name" value="HotDog_dom_sf"/>
</dbReference>
<evidence type="ECO:0000313" key="3">
    <source>
        <dbReference type="Proteomes" id="UP000778578"/>
    </source>
</evidence>
<protein>
    <recommendedName>
        <fullName evidence="1">ApeI dehydratase-like domain-containing protein</fullName>
    </recommendedName>
</protein>
<dbReference type="Proteomes" id="UP000778578">
    <property type="component" value="Unassembled WGS sequence"/>
</dbReference>
<organism evidence="2 3">
    <name type="scientific">Actinacidiphila acidipaludis</name>
    <dbReference type="NCBI Taxonomy" id="2873382"/>
    <lineage>
        <taxon>Bacteria</taxon>
        <taxon>Bacillati</taxon>
        <taxon>Actinomycetota</taxon>
        <taxon>Actinomycetes</taxon>
        <taxon>Kitasatosporales</taxon>
        <taxon>Streptomycetaceae</taxon>
        <taxon>Actinacidiphila</taxon>
    </lineage>
</organism>
<gene>
    <name evidence="2" type="ORF">K7862_36870</name>
</gene>